<dbReference type="Proteomes" id="UP001385499">
    <property type="component" value="Unassembled WGS sequence"/>
</dbReference>
<keyword evidence="2" id="KW-1185">Reference proteome</keyword>
<dbReference type="EMBL" id="JBAKIA010000011">
    <property type="protein sequence ID" value="MEJ8475541.1"/>
    <property type="molecule type" value="Genomic_DNA"/>
</dbReference>
<reference evidence="1 2" key="1">
    <citation type="submission" date="2024-02" db="EMBL/GenBank/DDBJ databases">
        <title>Roseibium algae sp. nov., isolated from marine alga (Grateloupia sp.), showing potential in myo-inositol conversion.</title>
        <authorList>
            <person name="Wang Y."/>
        </authorList>
    </citation>
    <scope>NUCLEOTIDE SEQUENCE [LARGE SCALE GENOMIC DNA]</scope>
    <source>
        <strain evidence="1 2">H3510</strain>
    </source>
</reference>
<accession>A0ABU8TN03</accession>
<dbReference type="RefSeq" id="WP_340275657.1">
    <property type="nucleotide sequence ID" value="NZ_JBAKIA010000011.1"/>
</dbReference>
<comment type="caution">
    <text evidence="1">The sequence shown here is derived from an EMBL/GenBank/DDBJ whole genome shotgun (WGS) entry which is preliminary data.</text>
</comment>
<protein>
    <submittedName>
        <fullName evidence="1">Uncharacterized protein</fullName>
    </submittedName>
</protein>
<organism evidence="1 2">
    <name type="scientific">Roseibium algae</name>
    <dbReference type="NCBI Taxonomy" id="3123038"/>
    <lineage>
        <taxon>Bacteria</taxon>
        <taxon>Pseudomonadati</taxon>
        <taxon>Pseudomonadota</taxon>
        <taxon>Alphaproteobacteria</taxon>
        <taxon>Hyphomicrobiales</taxon>
        <taxon>Stappiaceae</taxon>
        <taxon>Roseibium</taxon>
    </lineage>
</organism>
<gene>
    <name evidence="1" type="ORF">V6575_15705</name>
</gene>
<evidence type="ECO:0000313" key="2">
    <source>
        <dbReference type="Proteomes" id="UP001385499"/>
    </source>
</evidence>
<sequence length="109" mass="12061">MAALSQIMTDGKLNAGWSAGSLGAEKCWFIKVPRGSSSDVRRELALTSLPGRLEVGFKLARLSFKIKMKQNRLKASKSRLQERQGLCLPRATNTQGNAQCFPNSVFYIQ</sequence>
<evidence type="ECO:0000313" key="1">
    <source>
        <dbReference type="EMBL" id="MEJ8475541.1"/>
    </source>
</evidence>
<name>A0ABU8TN03_9HYPH</name>
<proteinExistence type="predicted"/>